<dbReference type="EMBL" id="BAAARY010000012">
    <property type="protein sequence ID" value="GAA2526204.1"/>
    <property type="molecule type" value="Genomic_DNA"/>
</dbReference>
<organism evidence="2 3">
    <name type="scientific">Pilimelia columellifera subsp. columellifera</name>
    <dbReference type="NCBI Taxonomy" id="706583"/>
    <lineage>
        <taxon>Bacteria</taxon>
        <taxon>Bacillati</taxon>
        <taxon>Actinomycetota</taxon>
        <taxon>Actinomycetes</taxon>
        <taxon>Micromonosporales</taxon>
        <taxon>Micromonosporaceae</taxon>
        <taxon>Pilimelia</taxon>
    </lineage>
</organism>
<feature type="region of interest" description="Disordered" evidence="1">
    <location>
        <begin position="1"/>
        <end position="20"/>
    </location>
</feature>
<sequence length="107" mass="11608">MSPHHAAPTHDRRSAACPKPTRTPYYQALSDVTDPAARLDRADANGTSAAGGFAFFGRWDDTHLMYEQRGLLPRGSLGRLCELLVGDPVDDCAVKALSEPLEDGVER</sequence>
<dbReference type="Proteomes" id="UP001499978">
    <property type="component" value="Unassembled WGS sequence"/>
</dbReference>
<proteinExistence type="predicted"/>
<name>A0ABN3NLJ3_9ACTN</name>
<evidence type="ECO:0000256" key="1">
    <source>
        <dbReference type="SAM" id="MobiDB-lite"/>
    </source>
</evidence>
<keyword evidence="3" id="KW-1185">Reference proteome</keyword>
<evidence type="ECO:0000313" key="2">
    <source>
        <dbReference type="EMBL" id="GAA2526204.1"/>
    </source>
</evidence>
<protein>
    <submittedName>
        <fullName evidence="2">Uncharacterized protein</fullName>
    </submittedName>
</protein>
<comment type="caution">
    <text evidence="2">The sequence shown here is derived from an EMBL/GenBank/DDBJ whole genome shotgun (WGS) entry which is preliminary data.</text>
</comment>
<evidence type="ECO:0000313" key="3">
    <source>
        <dbReference type="Proteomes" id="UP001499978"/>
    </source>
</evidence>
<reference evidence="2 3" key="1">
    <citation type="journal article" date="2019" name="Int. J. Syst. Evol. Microbiol.">
        <title>The Global Catalogue of Microorganisms (GCM) 10K type strain sequencing project: providing services to taxonomists for standard genome sequencing and annotation.</title>
        <authorList>
            <consortium name="The Broad Institute Genomics Platform"/>
            <consortium name="The Broad Institute Genome Sequencing Center for Infectious Disease"/>
            <person name="Wu L."/>
            <person name="Ma J."/>
        </authorList>
    </citation>
    <scope>NUCLEOTIDE SEQUENCE [LARGE SCALE GENOMIC DNA]</scope>
    <source>
        <strain evidence="2 3">JCM 3367</strain>
    </source>
</reference>
<accession>A0ABN3NLJ3</accession>
<gene>
    <name evidence="2" type="ORF">GCM10010201_26120</name>
</gene>